<dbReference type="Proteomes" id="UP001549921">
    <property type="component" value="Unassembled WGS sequence"/>
</dbReference>
<dbReference type="InterPro" id="IPR013083">
    <property type="entry name" value="Znf_RING/FYVE/PHD"/>
</dbReference>
<dbReference type="InterPro" id="IPR011011">
    <property type="entry name" value="Znf_FYVE_PHD"/>
</dbReference>
<dbReference type="Pfam" id="PF25298">
    <property type="entry name" value="Baculo_FP_2nd"/>
    <property type="match status" value="1"/>
</dbReference>
<dbReference type="AlphaFoldDB" id="A0ABD0SK82"/>
<feature type="domain" description="FP protein C-terminal" evidence="3">
    <location>
        <begin position="273"/>
        <end position="323"/>
    </location>
</feature>
<dbReference type="SUPFAM" id="SSF57903">
    <property type="entry name" value="FYVE/PHD zinc finger"/>
    <property type="match status" value="1"/>
</dbReference>
<dbReference type="InterPro" id="IPR004941">
    <property type="entry name" value="FP_N"/>
</dbReference>
<organism evidence="4 5">
    <name type="scientific">Loxostege sticticalis</name>
    <name type="common">Beet webworm moth</name>
    <dbReference type="NCBI Taxonomy" id="481309"/>
    <lineage>
        <taxon>Eukaryota</taxon>
        <taxon>Metazoa</taxon>
        <taxon>Ecdysozoa</taxon>
        <taxon>Arthropoda</taxon>
        <taxon>Hexapoda</taxon>
        <taxon>Insecta</taxon>
        <taxon>Pterygota</taxon>
        <taxon>Neoptera</taxon>
        <taxon>Endopterygota</taxon>
        <taxon>Lepidoptera</taxon>
        <taxon>Glossata</taxon>
        <taxon>Ditrysia</taxon>
        <taxon>Pyraloidea</taxon>
        <taxon>Crambidae</taxon>
        <taxon>Pyraustinae</taxon>
        <taxon>Loxostege</taxon>
    </lineage>
</organism>
<feature type="domain" description="FP protein N-terminal" evidence="2">
    <location>
        <begin position="177"/>
        <end position="267"/>
    </location>
</feature>
<dbReference type="EMBL" id="JBEDNZ010000019">
    <property type="protein sequence ID" value="KAL0820152.1"/>
    <property type="molecule type" value="Genomic_DNA"/>
</dbReference>
<evidence type="ECO:0000313" key="4">
    <source>
        <dbReference type="EMBL" id="KAL0820152.1"/>
    </source>
</evidence>
<protein>
    <submittedName>
        <fullName evidence="4">Uncharacterized protein</fullName>
    </submittedName>
</protein>
<accession>A0ABD0SK82</accession>
<evidence type="ECO:0000313" key="5">
    <source>
        <dbReference type="Proteomes" id="UP001549921"/>
    </source>
</evidence>
<keyword evidence="1" id="KW-0175">Coiled coil</keyword>
<feature type="coiled-coil region" evidence="1">
    <location>
        <begin position="104"/>
        <end position="173"/>
    </location>
</feature>
<comment type="caution">
    <text evidence="4">The sequence shown here is derived from an EMBL/GenBank/DDBJ whole genome shotgun (WGS) entry which is preliminary data.</text>
</comment>
<proteinExistence type="predicted"/>
<name>A0ABD0SK82_LOXSC</name>
<gene>
    <name evidence="4" type="ORF">ABMA28_006086</name>
</gene>
<evidence type="ECO:0000256" key="1">
    <source>
        <dbReference type="SAM" id="Coils"/>
    </source>
</evidence>
<dbReference type="InterPro" id="IPR057251">
    <property type="entry name" value="FP_C"/>
</dbReference>
<evidence type="ECO:0000259" key="3">
    <source>
        <dbReference type="Pfam" id="PF25298"/>
    </source>
</evidence>
<dbReference type="Gene3D" id="3.30.40.10">
    <property type="entry name" value="Zinc/RING finger domain, C3HC4 (zinc finger)"/>
    <property type="match status" value="1"/>
</dbReference>
<evidence type="ECO:0000259" key="2">
    <source>
        <dbReference type="Pfam" id="PF03258"/>
    </source>
</evidence>
<reference evidence="4 5" key="1">
    <citation type="submission" date="2024-06" db="EMBL/GenBank/DDBJ databases">
        <title>A chromosome-level genome assembly of beet webworm, Loxostege sticticalis.</title>
        <authorList>
            <person name="Zhang Y."/>
        </authorList>
    </citation>
    <scope>NUCLEOTIDE SEQUENCE [LARGE SCALE GENOMIC DNA]</scope>
    <source>
        <strain evidence="4">AQ028</strain>
        <tissue evidence="4">Male pupae</tissue>
    </source>
</reference>
<dbReference type="Pfam" id="PF03258">
    <property type="entry name" value="Baculo_FP"/>
    <property type="match status" value="1"/>
</dbReference>
<dbReference type="CDD" id="cd15489">
    <property type="entry name" value="PHD_SF"/>
    <property type="match status" value="1"/>
</dbReference>
<sequence length="334" mass="37715">MVLKKCFKCKKSITKKAPGLECSRCDTTVHADTTCTKLSNKQLNTLRNSPGIEWSCEECLKNVSRRSSFLIPVDDDDDEDSEPLPSLLPLDTRKLVQDTSREMKKTFKEEIRSLEASLEFLSDQISTMEQSLKAQDGAIKVLESKNQDLLNKNRNLELRVSVLEQEINNQEQKSLSCSLEIAGLPDTSPKDIPNILEIIAEKLELSNDDIQSSSRLPGSKDKPGPILVEMKSKTVRNRWIEVSKARALTAGTLIPNVPQETAGNRVYFREALTKANKTLLYTAKSTLGKYFQFIWCKDGKVCIRKTSNAKIFYIRSIQDINRIQNQNKDSEPAN</sequence>